<evidence type="ECO:0000313" key="8">
    <source>
        <dbReference type="WBParaSite" id="SVE_1824400.1"/>
    </source>
</evidence>
<feature type="region of interest" description="Disordered" evidence="5">
    <location>
        <begin position="109"/>
        <end position="131"/>
    </location>
</feature>
<proteinExistence type="predicted"/>
<evidence type="ECO:0000313" key="7">
    <source>
        <dbReference type="Proteomes" id="UP000035680"/>
    </source>
</evidence>
<keyword evidence="2 4" id="KW-0863">Zinc-finger</keyword>
<accession>A0A0K0G0K9</accession>
<protein>
    <submittedName>
        <fullName evidence="8">C3H1-type domain-containing protein</fullName>
    </submittedName>
</protein>
<reference evidence="7" key="1">
    <citation type="submission" date="2014-07" db="EMBL/GenBank/DDBJ databases">
        <authorList>
            <person name="Martin A.A"/>
            <person name="De Silva N."/>
        </authorList>
    </citation>
    <scope>NUCLEOTIDE SEQUENCE</scope>
</reference>
<dbReference type="SUPFAM" id="SSF90229">
    <property type="entry name" value="CCCH zinc finger"/>
    <property type="match status" value="1"/>
</dbReference>
<dbReference type="InterPro" id="IPR000571">
    <property type="entry name" value="Znf_CCCH"/>
</dbReference>
<feature type="compositionally biased region" description="Low complexity" evidence="5">
    <location>
        <begin position="115"/>
        <end position="131"/>
    </location>
</feature>
<evidence type="ECO:0000256" key="1">
    <source>
        <dbReference type="ARBA" id="ARBA00022723"/>
    </source>
</evidence>
<evidence type="ECO:0000256" key="2">
    <source>
        <dbReference type="ARBA" id="ARBA00022771"/>
    </source>
</evidence>
<dbReference type="Gene3D" id="3.30.1370.210">
    <property type="match status" value="1"/>
</dbReference>
<organism evidence="7 8">
    <name type="scientific">Strongyloides venezuelensis</name>
    <name type="common">Threadworm</name>
    <dbReference type="NCBI Taxonomy" id="75913"/>
    <lineage>
        <taxon>Eukaryota</taxon>
        <taxon>Metazoa</taxon>
        <taxon>Ecdysozoa</taxon>
        <taxon>Nematoda</taxon>
        <taxon>Chromadorea</taxon>
        <taxon>Rhabditida</taxon>
        <taxon>Tylenchina</taxon>
        <taxon>Panagrolaimomorpha</taxon>
        <taxon>Strongyloidoidea</taxon>
        <taxon>Strongyloididae</taxon>
        <taxon>Strongyloides</taxon>
    </lineage>
</organism>
<evidence type="ECO:0000259" key="6">
    <source>
        <dbReference type="PROSITE" id="PS50103"/>
    </source>
</evidence>
<feature type="domain" description="C3H1-type" evidence="6">
    <location>
        <begin position="279"/>
        <end position="302"/>
    </location>
</feature>
<evidence type="ECO:0000256" key="5">
    <source>
        <dbReference type="SAM" id="MobiDB-lite"/>
    </source>
</evidence>
<dbReference type="PROSITE" id="PS50103">
    <property type="entry name" value="ZF_C3H1"/>
    <property type="match status" value="1"/>
</dbReference>
<evidence type="ECO:0000256" key="4">
    <source>
        <dbReference type="PROSITE-ProRule" id="PRU00723"/>
    </source>
</evidence>
<keyword evidence="3 4" id="KW-0862">Zinc</keyword>
<sequence length="356" mass="40243">MEASLGEPLLPQQGYQKNFVDHNARSFYTQDNQQPVEYGGYSTSLVAVSDQFNRVTINQEQNHPPVTTQPYYGELTTGNLLTRNGPVNFAYSYNPQSFAESINSYQYERPYPTQRNNSSQYLNSSSGSSRLRALRRRRPMGHLQENTFANSFTGSGMSSNGYFDRSSTYSNPYLGSDDDAFNNIKRKRSAGVMVDNFSSSTSDFTSSVGSNIQSNLNNLPLFRDVKTLKLGVCPSFLLLKKCTMFPNCELSHSRKDFEDASDMASQGQFQQKLVVPIEECKHFAVGGKCPVGFYCNFIHKIPPIEPKNEETATTITTTTEEWSPVNDEDIFKEFFSDYIDDEIDQCLDIEKDFVLN</sequence>
<dbReference type="GO" id="GO:0008270">
    <property type="term" value="F:zinc ion binding"/>
    <property type="evidence" value="ECO:0007669"/>
    <property type="project" value="UniProtKB-KW"/>
</dbReference>
<keyword evidence="7" id="KW-1185">Reference proteome</keyword>
<reference evidence="8" key="2">
    <citation type="submission" date="2015-08" db="UniProtKB">
        <authorList>
            <consortium name="WormBaseParasite"/>
        </authorList>
    </citation>
    <scope>IDENTIFICATION</scope>
</reference>
<name>A0A0K0G0K9_STRVS</name>
<dbReference type="WBParaSite" id="SVE_1824400.1">
    <property type="protein sequence ID" value="SVE_1824400.1"/>
    <property type="gene ID" value="SVE_1824400"/>
</dbReference>
<keyword evidence="1 4" id="KW-0479">Metal-binding</keyword>
<dbReference type="AlphaFoldDB" id="A0A0K0G0K9"/>
<evidence type="ECO:0000256" key="3">
    <source>
        <dbReference type="ARBA" id="ARBA00022833"/>
    </source>
</evidence>
<feature type="zinc finger region" description="C3H1-type" evidence="4">
    <location>
        <begin position="279"/>
        <end position="302"/>
    </location>
</feature>
<dbReference type="Proteomes" id="UP000035680">
    <property type="component" value="Unassembled WGS sequence"/>
</dbReference>
<dbReference type="InterPro" id="IPR036855">
    <property type="entry name" value="Znf_CCCH_sf"/>
</dbReference>